<dbReference type="AlphaFoldDB" id="A0AAW0BB30"/>
<evidence type="ECO:0000313" key="21">
    <source>
        <dbReference type="Proteomes" id="UP001362999"/>
    </source>
</evidence>
<evidence type="ECO:0000259" key="19">
    <source>
        <dbReference type="PROSITE" id="PS50865"/>
    </source>
</evidence>
<evidence type="ECO:0000256" key="14">
    <source>
        <dbReference type="ARBA" id="ARBA00023136"/>
    </source>
</evidence>
<organism evidence="20 21">
    <name type="scientific">Favolaschia claudopus</name>
    <dbReference type="NCBI Taxonomy" id="2862362"/>
    <lineage>
        <taxon>Eukaryota</taxon>
        <taxon>Fungi</taxon>
        <taxon>Dikarya</taxon>
        <taxon>Basidiomycota</taxon>
        <taxon>Agaricomycotina</taxon>
        <taxon>Agaricomycetes</taxon>
        <taxon>Agaricomycetidae</taxon>
        <taxon>Agaricales</taxon>
        <taxon>Marasmiineae</taxon>
        <taxon>Mycenaceae</taxon>
        <taxon>Favolaschia</taxon>
    </lineage>
</organism>
<evidence type="ECO:0000256" key="11">
    <source>
        <dbReference type="ARBA" id="ARBA00022833"/>
    </source>
</evidence>
<comment type="subcellular location">
    <subcellularLocation>
        <location evidence="1">Membrane</location>
        <topology evidence="1">Multi-pass membrane protein</topology>
    </subcellularLocation>
    <subcellularLocation>
        <location evidence="2">Plastid</location>
        <location evidence="2">Chloroplast</location>
    </subcellularLocation>
</comment>
<comment type="similarity">
    <text evidence="3">Belongs to the polyprenol kinase family.</text>
</comment>
<evidence type="ECO:0000256" key="13">
    <source>
        <dbReference type="ARBA" id="ARBA00022989"/>
    </source>
</evidence>
<evidence type="ECO:0000256" key="16">
    <source>
        <dbReference type="ARBA" id="ARBA00039024"/>
    </source>
</evidence>
<evidence type="ECO:0000256" key="2">
    <source>
        <dbReference type="ARBA" id="ARBA00004229"/>
    </source>
</evidence>
<evidence type="ECO:0000256" key="7">
    <source>
        <dbReference type="ARBA" id="ARBA00022692"/>
    </source>
</evidence>
<comment type="catalytic activity">
    <reaction evidence="17">
        <text>phytol + CTP = phytyl phosphate + CDP + H(+)</text>
        <dbReference type="Rhea" id="RHEA:38055"/>
        <dbReference type="ChEBI" id="CHEBI:15378"/>
        <dbReference type="ChEBI" id="CHEBI:17327"/>
        <dbReference type="ChEBI" id="CHEBI:37563"/>
        <dbReference type="ChEBI" id="CHEBI:58069"/>
        <dbReference type="ChEBI" id="CHEBI:75483"/>
        <dbReference type="EC" id="2.7.1.182"/>
    </reaction>
</comment>
<evidence type="ECO:0000256" key="18">
    <source>
        <dbReference type="PROSITE-ProRule" id="PRU00134"/>
    </source>
</evidence>
<sequence>MNGEESRLYNDALHKYGFPKTHPLTPSQFRTTLKLLRSALASPCQTVSSIWGPIVALQCTTAPLFHVPTDFDNFASSRALIQNEWSAIFDECVENQYFENIWRWMQFLHLLGLGRSKSSPASHRLTWGASTLVQKTLANLIFVCYRLPGHSICHWFSEAGGLGMLGQIWCFEAERPLSAAIPVLLPFEEEISSYLHFALISWSRDSYDANSGSPFQRNFGEQFMKVTKKTPQEVAFAGLAHVNRETAAIAERRTRKRFVYSLPVLQLLSRHEPIQHQLLAQHSIHIVTRALVRVLRPRRAIHDEMSEEAVTSVCSSFVDSLKSGDGISCVIRALEAGFLQGILVGFRPAHWEYYSLLSRYLPCYLVYLSVVRAAAKALKKIRKSRLEQRMERAGPIFEAWETFKQVLEERIELAGAKVHLKCGNTQCNRIDYTDHCLRYCLGCMGAAYCSAECQIYHWQHGGHREYCKDVQTRQKEQRKVKISTENLEYLQNCVVERDRIRRTFDVYNISYRTRSLTVEFDYTEFPLQIRAAEDVATNPAYTLVQVKVPCGKVARLLHIKYPMPRDLSDSMLN</sequence>
<keyword evidence="10" id="KW-0418">Kinase</keyword>
<keyword evidence="5" id="KW-0934">Plastid</keyword>
<dbReference type="InterPro" id="IPR002893">
    <property type="entry name" value="Znf_MYND"/>
</dbReference>
<keyword evidence="14" id="KW-0472">Membrane</keyword>
<keyword evidence="12" id="KW-0809">Transit peptide</keyword>
<keyword evidence="6" id="KW-0808">Transferase</keyword>
<comment type="pathway">
    <text evidence="15">Cofactor biosynthesis; tocopherol biosynthesis.</text>
</comment>
<gene>
    <name evidence="20" type="ORF">R3P38DRAFT_3357232</name>
</gene>
<evidence type="ECO:0000256" key="6">
    <source>
        <dbReference type="ARBA" id="ARBA00022679"/>
    </source>
</evidence>
<keyword evidence="7" id="KW-0812">Transmembrane</keyword>
<dbReference type="PANTHER" id="PTHR32523:SF8">
    <property type="entry name" value="DOLICHOL KINASE"/>
    <property type="match status" value="1"/>
</dbReference>
<protein>
    <recommendedName>
        <fullName evidence="16">phytol kinase</fullName>
        <ecNumber evidence="16">2.7.1.182</ecNumber>
    </recommendedName>
</protein>
<feature type="domain" description="MYND-type" evidence="19">
    <location>
        <begin position="424"/>
        <end position="467"/>
    </location>
</feature>
<dbReference type="GO" id="GO:0010276">
    <property type="term" value="F:phytol kinase activity"/>
    <property type="evidence" value="ECO:0007669"/>
    <property type="project" value="UniProtKB-EC"/>
</dbReference>
<evidence type="ECO:0000256" key="5">
    <source>
        <dbReference type="ARBA" id="ARBA00022640"/>
    </source>
</evidence>
<keyword evidence="13" id="KW-1133">Transmembrane helix</keyword>
<keyword evidence="4" id="KW-0150">Chloroplast</keyword>
<evidence type="ECO:0000256" key="1">
    <source>
        <dbReference type="ARBA" id="ARBA00004141"/>
    </source>
</evidence>
<comment type="caution">
    <text evidence="20">The sequence shown here is derived from an EMBL/GenBank/DDBJ whole genome shotgun (WGS) entry which is preliminary data.</text>
</comment>
<dbReference type="Proteomes" id="UP001362999">
    <property type="component" value="Unassembled WGS sequence"/>
</dbReference>
<dbReference type="PANTHER" id="PTHR32523">
    <property type="entry name" value="PHYTOL KINASE 1, CHLOROPLASTIC"/>
    <property type="match status" value="1"/>
</dbReference>
<evidence type="ECO:0000256" key="10">
    <source>
        <dbReference type="ARBA" id="ARBA00022777"/>
    </source>
</evidence>
<evidence type="ECO:0000256" key="9">
    <source>
        <dbReference type="ARBA" id="ARBA00022771"/>
    </source>
</evidence>
<dbReference type="EC" id="2.7.1.182" evidence="16"/>
<evidence type="ECO:0000313" key="20">
    <source>
        <dbReference type="EMBL" id="KAK7022169.1"/>
    </source>
</evidence>
<evidence type="ECO:0000256" key="8">
    <source>
        <dbReference type="ARBA" id="ARBA00022723"/>
    </source>
</evidence>
<dbReference type="SUPFAM" id="SSF144232">
    <property type="entry name" value="HIT/MYND zinc finger-like"/>
    <property type="match status" value="1"/>
</dbReference>
<dbReference type="GO" id="GO:0008270">
    <property type="term" value="F:zinc ion binding"/>
    <property type="evidence" value="ECO:0007669"/>
    <property type="project" value="UniProtKB-KW"/>
</dbReference>
<evidence type="ECO:0000256" key="3">
    <source>
        <dbReference type="ARBA" id="ARBA00010794"/>
    </source>
</evidence>
<dbReference type="PROSITE" id="PS50865">
    <property type="entry name" value="ZF_MYND_2"/>
    <property type="match status" value="1"/>
</dbReference>
<dbReference type="EMBL" id="JAWWNJ010000037">
    <property type="protein sequence ID" value="KAK7022169.1"/>
    <property type="molecule type" value="Genomic_DNA"/>
</dbReference>
<evidence type="ECO:0000256" key="12">
    <source>
        <dbReference type="ARBA" id="ARBA00022946"/>
    </source>
</evidence>
<accession>A0AAW0BB30</accession>
<dbReference type="Gene3D" id="6.10.140.2220">
    <property type="match status" value="1"/>
</dbReference>
<proteinExistence type="inferred from homology"/>
<keyword evidence="9 18" id="KW-0863">Zinc-finger</keyword>
<keyword evidence="21" id="KW-1185">Reference proteome</keyword>
<evidence type="ECO:0000256" key="4">
    <source>
        <dbReference type="ARBA" id="ARBA00022528"/>
    </source>
</evidence>
<dbReference type="GO" id="GO:0016020">
    <property type="term" value="C:membrane"/>
    <property type="evidence" value="ECO:0007669"/>
    <property type="project" value="UniProtKB-SubCell"/>
</dbReference>
<evidence type="ECO:0000256" key="17">
    <source>
        <dbReference type="ARBA" id="ARBA00048889"/>
    </source>
</evidence>
<keyword evidence="11" id="KW-0862">Zinc</keyword>
<name>A0AAW0BB30_9AGAR</name>
<evidence type="ECO:0000256" key="15">
    <source>
        <dbReference type="ARBA" id="ARBA00024015"/>
    </source>
</evidence>
<reference evidence="20 21" key="1">
    <citation type="journal article" date="2024" name="J Genomics">
        <title>Draft genome sequencing and assembly of Favolaschia claudopus CIRM-BRFM 2984 isolated from oak limbs.</title>
        <authorList>
            <person name="Navarro D."/>
            <person name="Drula E."/>
            <person name="Chaduli D."/>
            <person name="Cazenave R."/>
            <person name="Ahrendt S."/>
            <person name="Wang J."/>
            <person name="Lipzen A."/>
            <person name="Daum C."/>
            <person name="Barry K."/>
            <person name="Grigoriev I.V."/>
            <person name="Favel A."/>
            <person name="Rosso M.N."/>
            <person name="Martin F."/>
        </authorList>
    </citation>
    <scope>NUCLEOTIDE SEQUENCE [LARGE SCALE GENOMIC DNA]</scope>
    <source>
        <strain evidence="20 21">CIRM-BRFM 2984</strain>
    </source>
</reference>
<keyword evidence="8" id="KW-0479">Metal-binding</keyword>
<dbReference type="InterPro" id="IPR039606">
    <property type="entry name" value="Phytol/farnesol_kinase"/>
</dbReference>